<dbReference type="FunFam" id="3.90.76.10:FF:000001">
    <property type="entry name" value="Oligopeptide ABC transporter substrate-binding protein"/>
    <property type="match status" value="1"/>
</dbReference>
<dbReference type="InterPro" id="IPR023765">
    <property type="entry name" value="SBP_5_CS"/>
</dbReference>
<organism evidence="7 8">
    <name type="scientific">Tumebacillus permanentifrigoris</name>
    <dbReference type="NCBI Taxonomy" id="378543"/>
    <lineage>
        <taxon>Bacteria</taxon>
        <taxon>Bacillati</taxon>
        <taxon>Bacillota</taxon>
        <taxon>Bacilli</taxon>
        <taxon>Bacillales</taxon>
        <taxon>Alicyclobacillaceae</taxon>
        <taxon>Tumebacillus</taxon>
    </lineage>
</organism>
<dbReference type="InterPro" id="IPR039424">
    <property type="entry name" value="SBP_5"/>
</dbReference>
<keyword evidence="4" id="KW-0732">Signal</keyword>
<keyword evidence="8" id="KW-1185">Reference proteome</keyword>
<dbReference type="PANTHER" id="PTHR30290">
    <property type="entry name" value="PERIPLASMIC BINDING COMPONENT OF ABC TRANSPORTER"/>
    <property type="match status" value="1"/>
</dbReference>
<dbReference type="GO" id="GO:1904680">
    <property type="term" value="F:peptide transmembrane transporter activity"/>
    <property type="evidence" value="ECO:0007669"/>
    <property type="project" value="TreeGrafter"/>
</dbReference>
<dbReference type="InterPro" id="IPR030678">
    <property type="entry name" value="Peptide/Ni-bd"/>
</dbReference>
<evidence type="ECO:0000256" key="2">
    <source>
        <dbReference type="ARBA" id="ARBA00005695"/>
    </source>
</evidence>
<comment type="similarity">
    <text evidence="2">Belongs to the bacterial solute-binding protein 5 family.</text>
</comment>
<evidence type="ECO:0000259" key="6">
    <source>
        <dbReference type="Pfam" id="PF00496"/>
    </source>
</evidence>
<dbReference type="FunFam" id="3.10.105.10:FF:000001">
    <property type="entry name" value="Oligopeptide ABC transporter, oligopeptide-binding protein"/>
    <property type="match status" value="1"/>
</dbReference>
<dbReference type="PANTHER" id="PTHR30290:SF10">
    <property type="entry name" value="PERIPLASMIC OLIGOPEPTIDE-BINDING PROTEIN-RELATED"/>
    <property type="match status" value="1"/>
</dbReference>
<evidence type="ECO:0000256" key="3">
    <source>
        <dbReference type="ARBA" id="ARBA00022448"/>
    </source>
</evidence>
<gene>
    <name evidence="7" type="ORF">C7459_12154</name>
</gene>
<evidence type="ECO:0000256" key="4">
    <source>
        <dbReference type="ARBA" id="ARBA00022729"/>
    </source>
</evidence>
<dbReference type="Gene3D" id="3.10.105.10">
    <property type="entry name" value="Dipeptide-binding Protein, Domain 3"/>
    <property type="match status" value="1"/>
</dbReference>
<dbReference type="InterPro" id="IPR000914">
    <property type="entry name" value="SBP_5_dom"/>
</dbReference>
<accession>A0A316D5W4</accession>
<dbReference type="OrthoDB" id="48318at2"/>
<protein>
    <submittedName>
        <fullName evidence="7">Oligopeptide transport system substrate-binding protein</fullName>
    </submittedName>
</protein>
<dbReference type="GO" id="GO:0015833">
    <property type="term" value="P:peptide transport"/>
    <property type="evidence" value="ECO:0007669"/>
    <property type="project" value="UniProtKB-KW"/>
</dbReference>
<dbReference type="PROSITE" id="PS51257">
    <property type="entry name" value="PROKAR_LIPOPROTEIN"/>
    <property type="match status" value="1"/>
</dbReference>
<evidence type="ECO:0000256" key="1">
    <source>
        <dbReference type="ARBA" id="ARBA00004193"/>
    </source>
</evidence>
<comment type="caution">
    <text evidence="7">The sequence shown here is derived from an EMBL/GenBank/DDBJ whole genome shotgun (WGS) entry which is preliminary data.</text>
</comment>
<evidence type="ECO:0000313" key="8">
    <source>
        <dbReference type="Proteomes" id="UP000245634"/>
    </source>
</evidence>
<comment type="subcellular location">
    <subcellularLocation>
        <location evidence="1">Cell membrane</location>
        <topology evidence="1">Lipid-anchor</topology>
    </subcellularLocation>
</comment>
<evidence type="ECO:0000256" key="5">
    <source>
        <dbReference type="ARBA" id="ARBA00022856"/>
    </source>
</evidence>
<dbReference type="Pfam" id="PF00496">
    <property type="entry name" value="SBP_bac_5"/>
    <property type="match status" value="1"/>
</dbReference>
<dbReference type="SUPFAM" id="SSF53850">
    <property type="entry name" value="Periplasmic binding protein-like II"/>
    <property type="match status" value="1"/>
</dbReference>
<dbReference type="Gene3D" id="3.40.190.10">
    <property type="entry name" value="Periplasmic binding protein-like II"/>
    <property type="match status" value="1"/>
</dbReference>
<keyword evidence="5" id="KW-0571">Peptide transport</keyword>
<dbReference type="EMBL" id="QGGL01000021">
    <property type="protein sequence ID" value="PWK05991.1"/>
    <property type="molecule type" value="Genomic_DNA"/>
</dbReference>
<sequence>MNKSKWVVLGLAVTVLSGTIVGCGNDKAVVSDKGTSTEKQELNLTLGDEIPSLDPSKGTDSISFTIMGQINEGLIRLDEKGQPTAGVAKEWKVSADGKTYTFTLRDDAKWSDGSAVTAQDFEYSWKRSLDPNTKSSYAFMLAWIAGGDAYNTGKGTADEVKVKAKDDKTLEVQLESAKPYFLEQLAFPVFFPEKKAFVEKVGDKFGGDVDKVLSNGPFKITQWSHEQSVEIVKNDTYWDKGNVKLDKVTFQVVKDPGARENLFEAGQIDRFGLLADQVDRYKDKPEFKRRNDLYTGYLEYNSARPALANAKIRQALTFAIDGDKYTDIVFHDGSVGATGFVPTGISDGTGDFREHNGDVMKTKENAAKAKTLLAEGLKEAGLTEFPKLKLASSDSASGKKGVEFIKEQWRSNLGIDIEVELMPFKLRLQKQRSKDYDISITNWGADYNDPMTFLDLFVTDGGFNDVSYKNPKYDALIKSAQVEPDAKKRMQMLYDAEKMFMADMPVGPVYFSASTSISKPYIKNWVNRVTGPDMDLKTTYIQGKE</sequence>
<evidence type="ECO:0000313" key="7">
    <source>
        <dbReference type="EMBL" id="PWK05991.1"/>
    </source>
</evidence>
<proteinExistence type="inferred from homology"/>
<dbReference type="GO" id="GO:0043190">
    <property type="term" value="C:ATP-binding cassette (ABC) transporter complex"/>
    <property type="evidence" value="ECO:0007669"/>
    <property type="project" value="InterPro"/>
</dbReference>
<dbReference type="PIRSF" id="PIRSF002741">
    <property type="entry name" value="MppA"/>
    <property type="match status" value="1"/>
</dbReference>
<dbReference type="PROSITE" id="PS01040">
    <property type="entry name" value="SBP_BACTERIAL_5"/>
    <property type="match status" value="1"/>
</dbReference>
<dbReference type="RefSeq" id="WP_109690977.1">
    <property type="nucleotide sequence ID" value="NZ_QGGL01000021.1"/>
</dbReference>
<dbReference type="GO" id="GO:0030288">
    <property type="term" value="C:outer membrane-bounded periplasmic space"/>
    <property type="evidence" value="ECO:0007669"/>
    <property type="project" value="UniProtKB-ARBA"/>
</dbReference>
<keyword evidence="3" id="KW-0813">Transport</keyword>
<feature type="domain" description="Solute-binding protein family 5" evidence="6">
    <location>
        <begin position="83"/>
        <end position="464"/>
    </location>
</feature>
<dbReference type="Gene3D" id="3.90.76.10">
    <property type="entry name" value="Dipeptide-binding Protein, Domain 1"/>
    <property type="match status" value="1"/>
</dbReference>
<reference evidence="7 8" key="1">
    <citation type="submission" date="2018-05" db="EMBL/GenBank/DDBJ databases">
        <title>Genomic Encyclopedia of Type Strains, Phase IV (KMG-IV): sequencing the most valuable type-strain genomes for metagenomic binning, comparative biology and taxonomic classification.</title>
        <authorList>
            <person name="Goeker M."/>
        </authorList>
    </citation>
    <scope>NUCLEOTIDE SEQUENCE [LARGE SCALE GENOMIC DNA]</scope>
    <source>
        <strain evidence="7 8">DSM 18773</strain>
    </source>
</reference>
<dbReference type="CDD" id="cd08504">
    <property type="entry name" value="PBP2_OppA"/>
    <property type="match status" value="1"/>
</dbReference>
<dbReference type="AlphaFoldDB" id="A0A316D5W4"/>
<dbReference type="Proteomes" id="UP000245634">
    <property type="component" value="Unassembled WGS sequence"/>
</dbReference>
<name>A0A316D5W4_9BACL</name>
<keyword evidence="5" id="KW-0653">Protein transport</keyword>